<evidence type="ECO:0000256" key="5">
    <source>
        <dbReference type="ARBA" id="ARBA00023077"/>
    </source>
</evidence>
<keyword evidence="7 8" id="KW-0998">Cell outer membrane</keyword>
<proteinExistence type="inferred from homology"/>
<dbReference type="InterPro" id="IPR039426">
    <property type="entry name" value="TonB-dep_rcpt-like"/>
</dbReference>
<gene>
    <name evidence="13" type="ORF">GNH96_14410</name>
</gene>
<dbReference type="Pfam" id="PF07715">
    <property type="entry name" value="Plug"/>
    <property type="match status" value="1"/>
</dbReference>
<accession>A0A858QB19</accession>
<dbReference type="Proteomes" id="UP000503004">
    <property type="component" value="Chromosome"/>
</dbReference>
<keyword evidence="10" id="KW-0732">Signal</keyword>
<organism evidence="13 14">
    <name type="scientific">Methylococcus geothermalis</name>
    <dbReference type="NCBI Taxonomy" id="2681310"/>
    <lineage>
        <taxon>Bacteria</taxon>
        <taxon>Pseudomonadati</taxon>
        <taxon>Pseudomonadota</taxon>
        <taxon>Gammaproteobacteria</taxon>
        <taxon>Methylococcales</taxon>
        <taxon>Methylococcaceae</taxon>
        <taxon>Methylococcus</taxon>
    </lineage>
</organism>
<dbReference type="RefSeq" id="WP_169604292.1">
    <property type="nucleotide sequence ID" value="NZ_CP046565.1"/>
</dbReference>
<feature type="domain" description="TonB-dependent receptor-like beta-barrel" evidence="11">
    <location>
        <begin position="278"/>
        <end position="678"/>
    </location>
</feature>
<dbReference type="InterPro" id="IPR037066">
    <property type="entry name" value="Plug_dom_sf"/>
</dbReference>
<comment type="subcellular location">
    <subcellularLocation>
        <location evidence="1 8">Cell outer membrane</location>
        <topology evidence="1 8">Multi-pass membrane protein</topology>
    </subcellularLocation>
</comment>
<keyword evidence="2 8" id="KW-0813">Transport</keyword>
<keyword evidence="13" id="KW-0675">Receptor</keyword>
<evidence type="ECO:0000259" key="11">
    <source>
        <dbReference type="Pfam" id="PF00593"/>
    </source>
</evidence>
<evidence type="ECO:0000313" key="14">
    <source>
        <dbReference type="Proteomes" id="UP000503004"/>
    </source>
</evidence>
<dbReference type="EMBL" id="CP046565">
    <property type="protein sequence ID" value="QJD31020.1"/>
    <property type="molecule type" value="Genomic_DNA"/>
</dbReference>
<feature type="signal peptide" evidence="10">
    <location>
        <begin position="1"/>
        <end position="20"/>
    </location>
</feature>
<keyword evidence="5 9" id="KW-0798">TonB box</keyword>
<dbReference type="InterPro" id="IPR012910">
    <property type="entry name" value="Plug_dom"/>
</dbReference>
<dbReference type="PANTHER" id="PTHR30069:SF40">
    <property type="entry name" value="TONB-DEPENDENT RECEPTOR NMB0964-RELATED"/>
    <property type="match status" value="1"/>
</dbReference>
<dbReference type="Gene3D" id="2.40.170.20">
    <property type="entry name" value="TonB-dependent receptor, beta-barrel domain"/>
    <property type="match status" value="1"/>
</dbReference>
<keyword evidence="4 8" id="KW-0812">Transmembrane</keyword>
<dbReference type="InterPro" id="IPR036942">
    <property type="entry name" value="Beta-barrel_TonB_sf"/>
</dbReference>
<name>A0A858QB19_9GAMM</name>
<comment type="similarity">
    <text evidence="8 9">Belongs to the TonB-dependent receptor family.</text>
</comment>
<dbReference type="AlphaFoldDB" id="A0A858QB19"/>
<dbReference type="SUPFAM" id="SSF56935">
    <property type="entry name" value="Porins"/>
    <property type="match status" value="1"/>
</dbReference>
<feature type="domain" description="TonB-dependent receptor plug" evidence="12">
    <location>
        <begin position="62"/>
        <end position="167"/>
    </location>
</feature>
<dbReference type="GO" id="GO:0044718">
    <property type="term" value="P:siderophore transmembrane transport"/>
    <property type="evidence" value="ECO:0007669"/>
    <property type="project" value="TreeGrafter"/>
</dbReference>
<dbReference type="Pfam" id="PF00593">
    <property type="entry name" value="TonB_dep_Rec_b-barrel"/>
    <property type="match status" value="1"/>
</dbReference>
<evidence type="ECO:0000259" key="12">
    <source>
        <dbReference type="Pfam" id="PF07715"/>
    </source>
</evidence>
<keyword evidence="6 8" id="KW-0472">Membrane</keyword>
<keyword evidence="3 8" id="KW-1134">Transmembrane beta strand</keyword>
<evidence type="ECO:0000256" key="1">
    <source>
        <dbReference type="ARBA" id="ARBA00004571"/>
    </source>
</evidence>
<keyword evidence="14" id="KW-1185">Reference proteome</keyword>
<protein>
    <submittedName>
        <fullName evidence="13">TonB-dependent receptor</fullName>
    </submittedName>
</protein>
<evidence type="ECO:0000256" key="7">
    <source>
        <dbReference type="ARBA" id="ARBA00023237"/>
    </source>
</evidence>
<dbReference type="Gene3D" id="2.170.130.10">
    <property type="entry name" value="TonB-dependent receptor, plug domain"/>
    <property type="match status" value="1"/>
</dbReference>
<evidence type="ECO:0000256" key="9">
    <source>
        <dbReference type="RuleBase" id="RU003357"/>
    </source>
</evidence>
<dbReference type="KEGG" id="metu:GNH96_14410"/>
<dbReference type="InterPro" id="IPR000531">
    <property type="entry name" value="Beta-barrel_TonB"/>
</dbReference>
<evidence type="ECO:0000256" key="3">
    <source>
        <dbReference type="ARBA" id="ARBA00022452"/>
    </source>
</evidence>
<evidence type="ECO:0000256" key="4">
    <source>
        <dbReference type="ARBA" id="ARBA00022692"/>
    </source>
</evidence>
<evidence type="ECO:0000256" key="6">
    <source>
        <dbReference type="ARBA" id="ARBA00023136"/>
    </source>
</evidence>
<evidence type="ECO:0000313" key="13">
    <source>
        <dbReference type="EMBL" id="QJD31020.1"/>
    </source>
</evidence>
<evidence type="ECO:0000256" key="8">
    <source>
        <dbReference type="PROSITE-ProRule" id="PRU01360"/>
    </source>
</evidence>
<dbReference type="PROSITE" id="PS52016">
    <property type="entry name" value="TONB_DEPENDENT_REC_3"/>
    <property type="match status" value="1"/>
</dbReference>
<dbReference type="GO" id="GO:0015344">
    <property type="term" value="F:siderophore uptake transmembrane transporter activity"/>
    <property type="evidence" value="ECO:0007669"/>
    <property type="project" value="TreeGrafter"/>
</dbReference>
<evidence type="ECO:0000256" key="10">
    <source>
        <dbReference type="SAM" id="SignalP"/>
    </source>
</evidence>
<dbReference type="PANTHER" id="PTHR30069">
    <property type="entry name" value="TONB-DEPENDENT OUTER MEMBRANE RECEPTOR"/>
    <property type="match status" value="1"/>
</dbReference>
<dbReference type="GO" id="GO:0009279">
    <property type="term" value="C:cell outer membrane"/>
    <property type="evidence" value="ECO:0007669"/>
    <property type="project" value="UniProtKB-SubCell"/>
</dbReference>
<reference evidence="14" key="1">
    <citation type="submission" date="2019-12" db="EMBL/GenBank/DDBJ databases">
        <authorList>
            <person name="Awala S.I."/>
            <person name="Rhee S.K."/>
        </authorList>
    </citation>
    <scope>NUCLEOTIDE SEQUENCE [LARGE SCALE GENOMIC DNA]</scope>
    <source>
        <strain evidence="14">IM1</strain>
    </source>
</reference>
<evidence type="ECO:0000256" key="2">
    <source>
        <dbReference type="ARBA" id="ARBA00022448"/>
    </source>
</evidence>
<sequence length="709" mass="76682">MLRRFSLSLLAMALAAPLRAEDVPQSADMLPGNGKDPAVPKAEPAPVQLEPVVVSSPLEEKVSEMARPVTVLTDQQLRLKIGNTIGETLKQEAGVTSESFGPGVGIPVIRGQTGPRVQVMTNSIGTGDVSQISPDHANAVEPVLADRVEVLRGPATLLYGSGAIGGIVNVIDNRIPSLVPDKLMTATGEQRFNSVSGQTTTNLKVEGGQDLVSYHLDGFYRDGNNLHIGGPAIAETQARKTDLALEGSPIQNAYGVIPNTENRAKGGSAGFSLVGEPGFAGVSINYLGNNYGIPPDGSPGAGDTRINLKASRYDFKSELNAPVDFVQTVRMRFGHINYTHTELDDSVAAARFDKTTNEGRLEVVHQPIGIVKGVVGLQMSSADFEAIEIGSPDALVPKSQLGSYGVFAVESFELGAGLYELGLRGESNSVDPQGGPNRSYAPISASGSGQWKLDDVNTVSFAATRSQRAPQVQELFSHGVHDATHSYERGDPNLIPETSYNLDWGYRFKGSSVSAELNVFQNFVNDYIYQQITDQVFNEDTEQFENVCTRPGACFPVVQTTQAGAYFLGYEGNVKFPLMENRYGVLDLTLFSDFTRGQFVNGGNVPRMPPLRYGFQLDYAYDEHWSGNLRLTRGEKQIYPGPNDAMTNGYVLLNLGVQYEVKAFKDADVLVFAQGNNLLNDNLRNSTSYLRYFAPEPGRGAELGIRVTY</sequence>
<feature type="chain" id="PRO_5032967293" evidence="10">
    <location>
        <begin position="21"/>
        <end position="709"/>
    </location>
</feature>